<dbReference type="SUPFAM" id="SSF55136">
    <property type="entry name" value="Probable bacterial effector-binding domain"/>
    <property type="match status" value="1"/>
</dbReference>
<keyword evidence="2" id="KW-0238">DNA-binding</keyword>
<evidence type="ECO:0000256" key="2">
    <source>
        <dbReference type="ARBA" id="ARBA00023125"/>
    </source>
</evidence>
<dbReference type="Gene3D" id="1.10.10.60">
    <property type="entry name" value="Homeodomain-like"/>
    <property type="match status" value="2"/>
</dbReference>
<dbReference type="InterPro" id="IPR029442">
    <property type="entry name" value="GyrI-like"/>
</dbReference>
<organism evidence="5 6">
    <name type="scientific">Jeongeupia chitinilytica</name>
    <dbReference type="NCBI Taxonomy" id="1041641"/>
    <lineage>
        <taxon>Bacteria</taxon>
        <taxon>Pseudomonadati</taxon>
        <taxon>Pseudomonadota</taxon>
        <taxon>Betaproteobacteria</taxon>
        <taxon>Neisseriales</taxon>
        <taxon>Chitinibacteraceae</taxon>
        <taxon>Jeongeupia</taxon>
    </lineage>
</organism>
<evidence type="ECO:0000313" key="5">
    <source>
        <dbReference type="EMBL" id="GHD64532.1"/>
    </source>
</evidence>
<dbReference type="SMART" id="SM00871">
    <property type="entry name" value="AraC_E_bind"/>
    <property type="match status" value="1"/>
</dbReference>
<dbReference type="Pfam" id="PF12833">
    <property type="entry name" value="HTH_18"/>
    <property type="match status" value="1"/>
</dbReference>
<dbReference type="EMBL" id="BMYO01000006">
    <property type="protein sequence ID" value="GHD64532.1"/>
    <property type="molecule type" value="Genomic_DNA"/>
</dbReference>
<dbReference type="InterPro" id="IPR020449">
    <property type="entry name" value="Tscrpt_reg_AraC-type_HTH"/>
</dbReference>
<dbReference type="InterPro" id="IPR009057">
    <property type="entry name" value="Homeodomain-like_sf"/>
</dbReference>
<dbReference type="Pfam" id="PF06445">
    <property type="entry name" value="GyrI-like"/>
    <property type="match status" value="1"/>
</dbReference>
<dbReference type="PANTHER" id="PTHR40055:SF1">
    <property type="entry name" value="TRANSCRIPTIONAL REGULATOR YGIV-RELATED"/>
    <property type="match status" value="1"/>
</dbReference>
<dbReference type="Gene3D" id="3.20.80.10">
    <property type="entry name" value="Regulatory factor, effector binding domain"/>
    <property type="match status" value="1"/>
</dbReference>
<reference evidence="6" key="1">
    <citation type="journal article" date="2019" name="Int. J. Syst. Evol. Microbiol.">
        <title>The Global Catalogue of Microorganisms (GCM) 10K type strain sequencing project: providing services to taxonomists for standard genome sequencing and annotation.</title>
        <authorList>
            <consortium name="The Broad Institute Genomics Platform"/>
            <consortium name="The Broad Institute Genome Sequencing Center for Infectious Disease"/>
            <person name="Wu L."/>
            <person name="Ma J."/>
        </authorList>
    </citation>
    <scope>NUCLEOTIDE SEQUENCE [LARGE SCALE GENOMIC DNA]</scope>
    <source>
        <strain evidence="6">KCTC 23701</strain>
    </source>
</reference>
<keyword evidence="1" id="KW-0805">Transcription regulation</keyword>
<comment type="caution">
    <text evidence="5">The sequence shown here is derived from an EMBL/GenBank/DDBJ whole genome shotgun (WGS) entry which is preliminary data.</text>
</comment>
<dbReference type="InterPro" id="IPR050908">
    <property type="entry name" value="SmbC-like"/>
</dbReference>
<gene>
    <name evidence="5" type="ORF">GCM10007350_23880</name>
</gene>
<dbReference type="SUPFAM" id="SSF46689">
    <property type="entry name" value="Homeodomain-like"/>
    <property type="match status" value="2"/>
</dbReference>
<dbReference type="InterPro" id="IPR010499">
    <property type="entry name" value="AraC_E-bd"/>
</dbReference>
<dbReference type="PRINTS" id="PR00032">
    <property type="entry name" value="HTHARAC"/>
</dbReference>
<evidence type="ECO:0000313" key="6">
    <source>
        <dbReference type="Proteomes" id="UP000604737"/>
    </source>
</evidence>
<name>A0ABQ3H2R0_9NEIS</name>
<accession>A0ABQ3H2R0</accession>
<keyword evidence="3" id="KW-0804">Transcription</keyword>
<dbReference type="InterPro" id="IPR018060">
    <property type="entry name" value="HTH_AraC"/>
</dbReference>
<dbReference type="InterPro" id="IPR011256">
    <property type="entry name" value="Reg_factor_effector_dom_sf"/>
</dbReference>
<sequence>MNAPVPNYIPVVSRQPHRLIPCPRLERAVDRMMRDMSSPLTLADLADAAHYSPWYLVRRFQNRYNTTPQAFLWKTRLETAASLLHWAPHLPIGEVARQVGFSSAATFSRAFHREFGFTPSAWRKGEPETRDWLRETLGPKSYQPGSRIAGTDADYVWSFDEVAAKITVEEWPTMRCLYQREVGDYGCHLNDMWIQFGNFCQRNQLDKDFWYGLIWNDPGTTPAGRRRYDTAVRIDPGTRIPRGFGECRLQGGRWAVFSFTGPTDDIGPRWRDLMHVWFPRAGLTPDPARPRIERYRAHFGDGQIDLCLPVL</sequence>
<dbReference type="PROSITE" id="PS01124">
    <property type="entry name" value="HTH_ARAC_FAMILY_2"/>
    <property type="match status" value="1"/>
</dbReference>
<feature type="domain" description="HTH araC/xylS-type" evidence="4">
    <location>
        <begin position="26"/>
        <end position="125"/>
    </location>
</feature>
<dbReference type="RefSeq" id="WP_189461103.1">
    <property type="nucleotide sequence ID" value="NZ_BMYO01000006.1"/>
</dbReference>
<evidence type="ECO:0000256" key="3">
    <source>
        <dbReference type="ARBA" id="ARBA00023163"/>
    </source>
</evidence>
<keyword evidence="6" id="KW-1185">Reference proteome</keyword>
<proteinExistence type="predicted"/>
<evidence type="ECO:0000256" key="1">
    <source>
        <dbReference type="ARBA" id="ARBA00023015"/>
    </source>
</evidence>
<dbReference type="Proteomes" id="UP000604737">
    <property type="component" value="Unassembled WGS sequence"/>
</dbReference>
<dbReference type="PANTHER" id="PTHR40055">
    <property type="entry name" value="TRANSCRIPTIONAL REGULATOR YGIV-RELATED"/>
    <property type="match status" value="1"/>
</dbReference>
<dbReference type="SMART" id="SM00342">
    <property type="entry name" value="HTH_ARAC"/>
    <property type="match status" value="1"/>
</dbReference>
<protein>
    <recommendedName>
        <fullName evidence="4">HTH araC/xylS-type domain-containing protein</fullName>
    </recommendedName>
</protein>
<evidence type="ECO:0000259" key="4">
    <source>
        <dbReference type="PROSITE" id="PS01124"/>
    </source>
</evidence>